<feature type="compositionally biased region" description="Polar residues" evidence="1">
    <location>
        <begin position="248"/>
        <end position="258"/>
    </location>
</feature>
<evidence type="ECO:0000313" key="3">
    <source>
        <dbReference type="EMBL" id="KIK57730.1"/>
    </source>
</evidence>
<evidence type="ECO:0000313" key="4">
    <source>
        <dbReference type="Proteomes" id="UP000053593"/>
    </source>
</evidence>
<dbReference type="InterPro" id="IPR047249">
    <property type="entry name" value="BRCT_p53bp1-like_rpt1"/>
</dbReference>
<feature type="compositionally biased region" description="Basic and acidic residues" evidence="1">
    <location>
        <begin position="11"/>
        <end position="29"/>
    </location>
</feature>
<evidence type="ECO:0000256" key="1">
    <source>
        <dbReference type="SAM" id="MobiDB-lite"/>
    </source>
</evidence>
<dbReference type="Gene3D" id="3.40.50.10190">
    <property type="entry name" value="BRCT domain"/>
    <property type="match status" value="1"/>
</dbReference>
<feature type="compositionally biased region" description="Basic and acidic residues" evidence="1">
    <location>
        <begin position="535"/>
        <end position="547"/>
    </location>
</feature>
<feature type="compositionally biased region" description="Polar residues" evidence="1">
    <location>
        <begin position="201"/>
        <end position="229"/>
    </location>
</feature>
<feature type="compositionally biased region" description="Basic residues" evidence="1">
    <location>
        <begin position="587"/>
        <end position="600"/>
    </location>
</feature>
<feature type="compositionally biased region" description="Basic and acidic residues" evidence="1">
    <location>
        <begin position="638"/>
        <end position="651"/>
    </location>
</feature>
<feature type="region of interest" description="Disordered" evidence="1">
    <location>
        <begin position="311"/>
        <end position="351"/>
    </location>
</feature>
<feature type="compositionally biased region" description="Polar residues" evidence="1">
    <location>
        <begin position="603"/>
        <end position="614"/>
    </location>
</feature>
<feature type="compositionally biased region" description="Polar residues" evidence="1">
    <location>
        <begin position="116"/>
        <end position="155"/>
    </location>
</feature>
<evidence type="ECO:0000259" key="2">
    <source>
        <dbReference type="SMART" id="SM00333"/>
    </source>
</evidence>
<organism evidence="3 4">
    <name type="scientific">Collybiopsis luxurians FD-317 M1</name>
    <dbReference type="NCBI Taxonomy" id="944289"/>
    <lineage>
        <taxon>Eukaryota</taxon>
        <taxon>Fungi</taxon>
        <taxon>Dikarya</taxon>
        <taxon>Basidiomycota</taxon>
        <taxon>Agaricomycotina</taxon>
        <taxon>Agaricomycetes</taxon>
        <taxon>Agaricomycetidae</taxon>
        <taxon>Agaricales</taxon>
        <taxon>Marasmiineae</taxon>
        <taxon>Omphalotaceae</taxon>
        <taxon>Collybiopsis</taxon>
        <taxon>Collybiopsis luxurians</taxon>
    </lineage>
</organism>
<feature type="compositionally biased region" description="Polar residues" evidence="1">
    <location>
        <begin position="78"/>
        <end position="102"/>
    </location>
</feature>
<dbReference type="CDD" id="cd17724">
    <property type="entry name" value="BRCT_p53bp1_rpt2"/>
    <property type="match status" value="1"/>
</dbReference>
<feature type="region of interest" description="Disordered" evidence="1">
    <location>
        <begin position="424"/>
        <end position="701"/>
    </location>
</feature>
<reference evidence="3 4" key="1">
    <citation type="submission" date="2014-04" db="EMBL/GenBank/DDBJ databases">
        <title>Evolutionary Origins and Diversification of the Mycorrhizal Mutualists.</title>
        <authorList>
            <consortium name="DOE Joint Genome Institute"/>
            <consortium name="Mycorrhizal Genomics Consortium"/>
            <person name="Kohler A."/>
            <person name="Kuo A."/>
            <person name="Nagy L.G."/>
            <person name="Floudas D."/>
            <person name="Copeland A."/>
            <person name="Barry K.W."/>
            <person name="Cichocki N."/>
            <person name="Veneault-Fourrey C."/>
            <person name="LaButti K."/>
            <person name="Lindquist E.A."/>
            <person name="Lipzen A."/>
            <person name="Lundell T."/>
            <person name="Morin E."/>
            <person name="Murat C."/>
            <person name="Riley R."/>
            <person name="Ohm R."/>
            <person name="Sun H."/>
            <person name="Tunlid A."/>
            <person name="Henrissat B."/>
            <person name="Grigoriev I.V."/>
            <person name="Hibbett D.S."/>
            <person name="Martin F."/>
        </authorList>
    </citation>
    <scope>NUCLEOTIDE SEQUENCE [LARGE SCALE GENOMIC DNA]</scope>
    <source>
        <strain evidence="3 4">FD-317 M1</strain>
    </source>
</reference>
<dbReference type="CDD" id="cd17745">
    <property type="entry name" value="BRCT_p53bp1_rpt1"/>
    <property type="match status" value="1"/>
</dbReference>
<feature type="compositionally biased region" description="Acidic residues" evidence="1">
    <location>
        <begin position="498"/>
        <end position="508"/>
    </location>
</feature>
<proteinExistence type="predicted"/>
<feature type="region of interest" description="Disordered" evidence="1">
    <location>
        <begin position="1"/>
        <end position="278"/>
    </location>
</feature>
<dbReference type="SMART" id="SM00333">
    <property type="entry name" value="TUDOR"/>
    <property type="match status" value="1"/>
</dbReference>
<dbReference type="OrthoDB" id="129353at2759"/>
<dbReference type="EMBL" id="KN834789">
    <property type="protein sequence ID" value="KIK57730.1"/>
    <property type="molecule type" value="Genomic_DNA"/>
</dbReference>
<feature type="compositionally biased region" description="Polar residues" evidence="1">
    <location>
        <begin position="472"/>
        <end position="488"/>
    </location>
</feature>
<dbReference type="AlphaFoldDB" id="A0A0D0B391"/>
<dbReference type="Gene3D" id="2.30.30.140">
    <property type="match status" value="1"/>
</dbReference>
<feature type="compositionally biased region" description="Low complexity" evidence="1">
    <location>
        <begin position="259"/>
        <end position="270"/>
    </location>
</feature>
<dbReference type="Proteomes" id="UP000053593">
    <property type="component" value="Unassembled WGS sequence"/>
</dbReference>
<accession>A0A0D0B391</accession>
<dbReference type="InterPro" id="IPR002999">
    <property type="entry name" value="Tudor"/>
</dbReference>
<dbReference type="SUPFAM" id="SSF63748">
    <property type="entry name" value="Tudor/PWWP/MBT"/>
    <property type="match status" value="1"/>
</dbReference>
<feature type="compositionally biased region" description="Acidic residues" evidence="1">
    <location>
        <begin position="1"/>
        <end position="10"/>
    </location>
</feature>
<dbReference type="SUPFAM" id="SSF52113">
    <property type="entry name" value="BRCT domain"/>
    <property type="match status" value="1"/>
</dbReference>
<feature type="region of interest" description="Disordered" evidence="1">
    <location>
        <begin position="379"/>
        <end position="402"/>
    </location>
</feature>
<dbReference type="InterPro" id="IPR047250">
    <property type="entry name" value="BRCT_p53bp1-like_rpt2"/>
</dbReference>
<keyword evidence="4" id="KW-1185">Reference proteome</keyword>
<feature type="compositionally biased region" description="Polar residues" evidence="1">
    <location>
        <begin position="163"/>
        <end position="172"/>
    </location>
</feature>
<dbReference type="HOGENOM" id="CLU_281875_0_0_1"/>
<feature type="domain" description="Tudor" evidence="2">
    <location>
        <begin position="700"/>
        <end position="757"/>
    </location>
</feature>
<name>A0A0D0B391_9AGAR</name>
<protein>
    <recommendedName>
        <fullName evidence="2">Tudor domain-containing protein</fullName>
    </recommendedName>
</protein>
<sequence length="1110" mass="121178">MTSIIDSEDSQESKELENLVASRRPELTDRGSPNPHSSDSPQSEHDIKPRQYTRLGLGQGQPVSQLQPYVNDEDNGSQKENYSSADSSTRQASALCPSNENALSRPIKSMDKSRASSRTSPIPVFQSATFNSRSNPNPTSGSFQGFSDSVSSPGNTAPEPVSSPDTLPSRSAQPFPEASQPEMLDDTYGTNTDIVNRWKTRPTSCSPTKRQVEESQSQDSQGEMRSSQDGVDEVQAQIVSQYELDHSISMSNSSSFDGTQTQTQATQSTQPIGLDDVDAVDDREWRRYTGIQVPKHLREKYLEPAKIGAGAEAFRRDDYYDDDFPGSSTPATRAHDHQYPAGTPDPSFSDQEVATQLIGGSQQEVATQLTHEPGEIAEEDNEAISIQYPAGFAPRPEDEGMETQIATQIESQLDGSSIVAHANNSLSVSNDPSLPEAPSSGLASFNVLNPNPSSARSSDIVPDSEPPAPSPRHSTSVAPASPQMQAESDSLKRQPDAIDVDSDDDEDDRPLASIVSRVTSRKAGSAAPMPPPLSKRSENVDDKRQVAVDEDDFESVTEASTRMLTPVSDVTYIPSQVSDEADSFAKKTGRGPKVKAKGKARANTLQTPASSNASILRKSTRSTRNRYDMAESDFSDEEAAKVKGEDSSSKPDDEEYMTPAPATTGGSSRKRKRNASSVPRKLFKEEPSSSKRTPSLQPAPVKVKNPARVLALWTDGHWYCGSIAAFIAPDTYEVAFDDGSKLKARIGSLRILDLRLGDEVKVIKTRKMGKVVELKGEGQEKIVSVAVGGRVSDLACYAFCIPADSVETQWRDRMLNSDLLEEIEGSTAQYELPENADSFFSGCGIIVTIKDATEHSELHNEICTVLAENGASLIEDWTDCLTAQGSYTSTSWTINKKDVRWFEDLNKPNSVRRVFVVADAESTKPKYLIGLALGVPCLSSHYLLDGFAKRKGEDWNPFLLPRGTYNSPLFGDIRLSQSINLQWGSKPEHLANIMDNPTASKLFEGQSILCVGENYIPEREKCDSTRVNVRKISRAKVASGEALVILAMGASQVTAVANLNDAPKKEHFDYVVFKQIKASSTTCTPKGRTTYVSWDWVKQSLIRGEMLPVY</sequence>
<feature type="compositionally biased region" description="Polar residues" evidence="1">
    <location>
        <begin position="441"/>
        <end position="457"/>
    </location>
</feature>
<dbReference type="InterPro" id="IPR036420">
    <property type="entry name" value="BRCT_dom_sf"/>
</dbReference>
<gene>
    <name evidence="3" type="ORF">GYMLUDRAFT_86625</name>
</gene>